<dbReference type="PANTHER" id="PTHR24356:SF163">
    <property type="entry name" value="3-PHOSPHOINOSITIDE-DEPENDENT PROTEIN KINASE 1-RELATED"/>
    <property type="match status" value="1"/>
</dbReference>
<evidence type="ECO:0000256" key="4">
    <source>
        <dbReference type="ARBA" id="ARBA00022741"/>
    </source>
</evidence>
<sequence length="551" mass="59352">MTDTPSSSDTRRIAGSNPPPWALAEIRDDSRSLGDRYDPLVTSPSAGANASSGSRLSSKPSRMVQPSDFHFGKELGSGSWSTVMEATHVNTGKLYAVKILSKAQLIKLKKVKYATVEKDALMKHHFVSQITVPFPLPPAQYMRTEDFVLDLAPHGDLADLVKKQGSLSLRSDIWAIGCTLYFMVAGTPAFAAINDYQSFRKIEALDYSFPDGFYDLAKDFVQRLVVLDPSERLGVEPKSSPSQLREHPLFTEPVESVASGQPGSMPISWDTLWIDPPVCPETGIVQPAPTAALPDDEDDSLWDNVVHEFSLVNLNTVGANGNAKGSGGPHSPTSLLLPTGPPLDVPPDVVPAKARGAVEHRPPPTENNPVDTDSANKNAQDVSDTAVTVPPPVAACHKEPARGDLGDADDPALKGKDWSGVLATGETVRCVSSVKTPVRRGLYKHPRPCALILTTGPRVLCVPLDDADKASKKLEAKHAFAFPNRPISKSPPKGEKVLAGCKADSEQRKLILLTGEKEYAYEFSEEAALLDICLAVYLLESLTGVNFVLRG</sequence>
<feature type="compositionally biased region" description="Basic and acidic residues" evidence="10">
    <location>
        <begin position="25"/>
        <end position="38"/>
    </location>
</feature>
<evidence type="ECO:0000256" key="9">
    <source>
        <dbReference type="PROSITE-ProRule" id="PRU10141"/>
    </source>
</evidence>
<evidence type="ECO:0000256" key="1">
    <source>
        <dbReference type="ARBA" id="ARBA00012513"/>
    </source>
</evidence>
<dbReference type="EC" id="2.7.11.1" evidence="1"/>
<feature type="domain" description="Protein kinase" evidence="11">
    <location>
        <begin position="1"/>
        <end position="250"/>
    </location>
</feature>
<organism evidence="12">
    <name type="scientific">Ganoderma boninense</name>
    <dbReference type="NCBI Taxonomy" id="34458"/>
    <lineage>
        <taxon>Eukaryota</taxon>
        <taxon>Fungi</taxon>
        <taxon>Dikarya</taxon>
        <taxon>Basidiomycota</taxon>
        <taxon>Agaricomycotina</taxon>
        <taxon>Agaricomycetes</taxon>
        <taxon>Polyporales</taxon>
        <taxon>Polyporaceae</taxon>
        <taxon>Ganoderma</taxon>
    </lineage>
</organism>
<evidence type="ECO:0000313" key="12">
    <source>
        <dbReference type="EMBL" id="VWO94516.1"/>
    </source>
</evidence>
<evidence type="ECO:0000256" key="2">
    <source>
        <dbReference type="ARBA" id="ARBA00022527"/>
    </source>
</evidence>
<dbReference type="PROSITE" id="PS00107">
    <property type="entry name" value="PROTEIN_KINASE_ATP"/>
    <property type="match status" value="1"/>
</dbReference>
<evidence type="ECO:0000256" key="8">
    <source>
        <dbReference type="ARBA" id="ARBA00048679"/>
    </source>
</evidence>
<dbReference type="AlphaFoldDB" id="A0A5K1JSB2"/>
<dbReference type="GO" id="GO:0005524">
    <property type="term" value="F:ATP binding"/>
    <property type="evidence" value="ECO:0007669"/>
    <property type="project" value="UniProtKB-UniRule"/>
</dbReference>
<dbReference type="EMBL" id="LR724030">
    <property type="protein sequence ID" value="VWO94516.1"/>
    <property type="molecule type" value="Genomic_DNA"/>
</dbReference>
<feature type="compositionally biased region" description="Low complexity" evidence="10">
    <location>
        <begin position="43"/>
        <end position="61"/>
    </location>
</feature>
<dbReference type="PANTHER" id="PTHR24356">
    <property type="entry name" value="SERINE/THREONINE-PROTEIN KINASE"/>
    <property type="match status" value="1"/>
</dbReference>
<dbReference type="InterPro" id="IPR017441">
    <property type="entry name" value="Protein_kinase_ATP_BS"/>
</dbReference>
<comment type="catalytic activity">
    <reaction evidence="8">
        <text>L-seryl-[protein] + ATP = O-phospho-L-seryl-[protein] + ADP + H(+)</text>
        <dbReference type="Rhea" id="RHEA:17989"/>
        <dbReference type="Rhea" id="RHEA-COMP:9863"/>
        <dbReference type="Rhea" id="RHEA-COMP:11604"/>
        <dbReference type="ChEBI" id="CHEBI:15378"/>
        <dbReference type="ChEBI" id="CHEBI:29999"/>
        <dbReference type="ChEBI" id="CHEBI:30616"/>
        <dbReference type="ChEBI" id="CHEBI:83421"/>
        <dbReference type="ChEBI" id="CHEBI:456216"/>
        <dbReference type="EC" id="2.7.11.1"/>
    </reaction>
</comment>
<feature type="binding site" evidence="9">
    <location>
        <position position="98"/>
    </location>
    <ligand>
        <name>ATP</name>
        <dbReference type="ChEBI" id="CHEBI:30616"/>
    </ligand>
</feature>
<reference evidence="12" key="1">
    <citation type="submission" date="2019-10" db="EMBL/GenBank/DDBJ databases">
        <authorList>
            <person name="Nor Muhammad N."/>
        </authorList>
    </citation>
    <scope>NUCLEOTIDE SEQUENCE</scope>
</reference>
<comment type="catalytic activity">
    <reaction evidence="7">
        <text>L-threonyl-[protein] + ATP = O-phospho-L-threonyl-[protein] + ADP + H(+)</text>
        <dbReference type="Rhea" id="RHEA:46608"/>
        <dbReference type="Rhea" id="RHEA-COMP:11060"/>
        <dbReference type="Rhea" id="RHEA-COMP:11605"/>
        <dbReference type="ChEBI" id="CHEBI:15378"/>
        <dbReference type="ChEBI" id="CHEBI:30013"/>
        <dbReference type="ChEBI" id="CHEBI:30616"/>
        <dbReference type="ChEBI" id="CHEBI:61977"/>
        <dbReference type="ChEBI" id="CHEBI:456216"/>
        <dbReference type="EC" id="2.7.11.1"/>
    </reaction>
</comment>
<dbReference type="InterPro" id="IPR050236">
    <property type="entry name" value="Ser_Thr_kinase_AGC"/>
</dbReference>
<evidence type="ECO:0000256" key="10">
    <source>
        <dbReference type="SAM" id="MobiDB-lite"/>
    </source>
</evidence>
<evidence type="ECO:0000256" key="6">
    <source>
        <dbReference type="ARBA" id="ARBA00022840"/>
    </source>
</evidence>
<feature type="compositionally biased region" description="Low complexity" evidence="10">
    <location>
        <begin position="329"/>
        <end position="338"/>
    </location>
</feature>
<feature type="region of interest" description="Disordered" evidence="10">
    <location>
        <begin position="1"/>
        <end position="68"/>
    </location>
</feature>
<keyword evidence="2" id="KW-0723">Serine/threonine-protein kinase</keyword>
<feature type="compositionally biased region" description="Polar residues" evidence="10">
    <location>
        <begin position="367"/>
        <end position="382"/>
    </location>
</feature>
<proteinExistence type="predicted"/>
<keyword evidence="5" id="KW-0418">Kinase</keyword>
<keyword evidence="3" id="KW-0808">Transferase</keyword>
<dbReference type="GO" id="GO:0035556">
    <property type="term" value="P:intracellular signal transduction"/>
    <property type="evidence" value="ECO:0007669"/>
    <property type="project" value="TreeGrafter"/>
</dbReference>
<dbReference type="GO" id="GO:0004674">
    <property type="term" value="F:protein serine/threonine kinase activity"/>
    <property type="evidence" value="ECO:0007669"/>
    <property type="project" value="UniProtKB-KW"/>
</dbReference>
<name>A0A5K1JSB2_9APHY</name>
<protein>
    <recommendedName>
        <fullName evidence="1">non-specific serine/threonine protein kinase</fullName>
        <ecNumber evidence="1">2.7.11.1</ecNumber>
    </recommendedName>
</protein>
<evidence type="ECO:0000256" key="7">
    <source>
        <dbReference type="ARBA" id="ARBA00047899"/>
    </source>
</evidence>
<gene>
    <name evidence="12" type="primary">E3Q2L6</name>
</gene>
<evidence type="ECO:0000256" key="5">
    <source>
        <dbReference type="ARBA" id="ARBA00022777"/>
    </source>
</evidence>
<keyword evidence="4 9" id="KW-0547">Nucleotide-binding</keyword>
<dbReference type="Gene3D" id="3.30.200.20">
    <property type="entry name" value="Phosphorylase Kinase, domain 1"/>
    <property type="match status" value="1"/>
</dbReference>
<evidence type="ECO:0000256" key="3">
    <source>
        <dbReference type="ARBA" id="ARBA00022679"/>
    </source>
</evidence>
<feature type="region of interest" description="Disordered" evidence="10">
    <location>
        <begin position="320"/>
        <end position="382"/>
    </location>
</feature>
<dbReference type="Gene3D" id="1.10.510.10">
    <property type="entry name" value="Transferase(Phosphotransferase) domain 1"/>
    <property type="match status" value="1"/>
</dbReference>
<dbReference type="SMART" id="SM00220">
    <property type="entry name" value="S_TKc"/>
    <property type="match status" value="1"/>
</dbReference>
<dbReference type="InterPro" id="IPR000719">
    <property type="entry name" value="Prot_kinase_dom"/>
</dbReference>
<dbReference type="SUPFAM" id="SSF56112">
    <property type="entry name" value="Protein kinase-like (PK-like)"/>
    <property type="match status" value="1"/>
</dbReference>
<feature type="compositionally biased region" description="Pro residues" evidence="10">
    <location>
        <begin position="339"/>
        <end position="349"/>
    </location>
</feature>
<accession>A0A5K1JSB2</accession>
<keyword evidence="6 9" id="KW-0067">ATP-binding</keyword>
<dbReference type="InterPro" id="IPR011009">
    <property type="entry name" value="Kinase-like_dom_sf"/>
</dbReference>
<evidence type="ECO:0000259" key="11">
    <source>
        <dbReference type="PROSITE" id="PS50011"/>
    </source>
</evidence>
<dbReference type="PROSITE" id="PS50011">
    <property type="entry name" value="PROTEIN_KINASE_DOM"/>
    <property type="match status" value="1"/>
</dbReference>